<sequence>MSIKASALQLQSALQSTAMDLDSMQKKLVILLSNSGHTGSVCSSRPSTAAITECDCPLSLISRLDSLDTQFKTLAQHQIQLEADKLAFSTETEQQLIRNAQLLERILAVTEFEGDFQMLHKFSELAQSVRGASTQHAADSC</sequence>
<name>A0ABQ8FJX5_9FUNG</name>
<keyword evidence="2" id="KW-1185">Reference proteome</keyword>
<reference evidence="1 2" key="1">
    <citation type="submission" date="2021-02" db="EMBL/GenBank/DDBJ databases">
        <title>Variation within the Batrachochytrium salamandrivorans European outbreak.</title>
        <authorList>
            <person name="Kelly M."/>
            <person name="Pasmans F."/>
            <person name="Shea T.P."/>
            <person name="Munoz J.F."/>
            <person name="Carranza S."/>
            <person name="Cuomo C.A."/>
            <person name="Martel A."/>
        </authorList>
    </citation>
    <scope>NUCLEOTIDE SEQUENCE [LARGE SCALE GENOMIC DNA]</scope>
    <source>
        <strain evidence="1 2">AMFP18/2</strain>
    </source>
</reference>
<accession>A0ABQ8FJX5</accession>
<evidence type="ECO:0000313" key="2">
    <source>
        <dbReference type="Proteomes" id="UP001648503"/>
    </source>
</evidence>
<evidence type="ECO:0000313" key="1">
    <source>
        <dbReference type="EMBL" id="KAH6599587.1"/>
    </source>
</evidence>
<comment type="caution">
    <text evidence="1">The sequence shown here is derived from an EMBL/GenBank/DDBJ whole genome shotgun (WGS) entry which is preliminary data.</text>
</comment>
<protein>
    <submittedName>
        <fullName evidence="1">Uncharacterized protein</fullName>
    </submittedName>
</protein>
<proteinExistence type="predicted"/>
<organism evidence="1 2">
    <name type="scientific">Batrachochytrium salamandrivorans</name>
    <dbReference type="NCBI Taxonomy" id="1357716"/>
    <lineage>
        <taxon>Eukaryota</taxon>
        <taxon>Fungi</taxon>
        <taxon>Fungi incertae sedis</taxon>
        <taxon>Chytridiomycota</taxon>
        <taxon>Chytridiomycota incertae sedis</taxon>
        <taxon>Chytridiomycetes</taxon>
        <taxon>Rhizophydiales</taxon>
        <taxon>Rhizophydiales incertae sedis</taxon>
        <taxon>Batrachochytrium</taxon>
    </lineage>
</organism>
<dbReference type="EMBL" id="JAFCIX010000063">
    <property type="protein sequence ID" value="KAH6599587.1"/>
    <property type="molecule type" value="Genomic_DNA"/>
</dbReference>
<gene>
    <name evidence="1" type="ORF">BASA50_002929</name>
</gene>
<dbReference type="Proteomes" id="UP001648503">
    <property type="component" value="Unassembled WGS sequence"/>
</dbReference>